<dbReference type="AlphaFoldDB" id="A0AAD4X6H4"/>
<protein>
    <submittedName>
        <fullName evidence="2">Uncharacterized protein</fullName>
    </submittedName>
</protein>
<organism evidence="2 3">
    <name type="scientific">Papaver atlanticum</name>
    <dbReference type="NCBI Taxonomy" id="357466"/>
    <lineage>
        <taxon>Eukaryota</taxon>
        <taxon>Viridiplantae</taxon>
        <taxon>Streptophyta</taxon>
        <taxon>Embryophyta</taxon>
        <taxon>Tracheophyta</taxon>
        <taxon>Spermatophyta</taxon>
        <taxon>Magnoliopsida</taxon>
        <taxon>Ranunculales</taxon>
        <taxon>Papaveraceae</taxon>
        <taxon>Papaveroideae</taxon>
        <taxon>Papaver</taxon>
    </lineage>
</organism>
<feature type="non-terminal residue" evidence="2">
    <location>
        <position position="1"/>
    </location>
</feature>
<dbReference type="Proteomes" id="UP001202328">
    <property type="component" value="Unassembled WGS sequence"/>
</dbReference>
<evidence type="ECO:0000313" key="3">
    <source>
        <dbReference type="Proteomes" id="UP001202328"/>
    </source>
</evidence>
<dbReference type="EMBL" id="JAJJMB010016246">
    <property type="protein sequence ID" value="KAI3848378.1"/>
    <property type="molecule type" value="Genomic_DNA"/>
</dbReference>
<accession>A0AAD4X6H4</accession>
<evidence type="ECO:0000256" key="1">
    <source>
        <dbReference type="SAM" id="MobiDB-lite"/>
    </source>
</evidence>
<name>A0AAD4X6H4_9MAGN</name>
<feature type="region of interest" description="Disordered" evidence="1">
    <location>
        <begin position="81"/>
        <end position="106"/>
    </location>
</feature>
<evidence type="ECO:0000313" key="2">
    <source>
        <dbReference type="EMBL" id="KAI3848378.1"/>
    </source>
</evidence>
<comment type="caution">
    <text evidence="2">The sequence shown here is derived from an EMBL/GenBank/DDBJ whole genome shotgun (WGS) entry which is preliminary data.</text>
</comment>
<sequence length="106" mass="12535">LQFALKKIKQRLHSRYSRHYSLRPLRQESMVMEGQLRRSPRIMEQARQESMAKRAALTEAEREEILKKRRDAYHLWTIRDRHANKDGQEASTSSAPASRVTIGEQF</sequence>
<reference evidence="2" key="1">
    <citation type="submission" date="2022-04" db="EMBL/GenBank/DDBJ databases">
        <title>A functionally conserved STORR gene fusion in Papaver species that diverged 16.8 million years ago.</title>
        <authorList>
            <person name="Catania T."/>
        </authorList>
    </citation>
    <scope>NUCLEOTIDE SEQUENCE</scope>
    <source>
        <strain evidence="2">S-188037</strain>
    </source>
</reference>
<gene>
    <name evidence="2" type="ORF">MKW98_005758</name>
</gene>
<proteinExistence type="predicted"/>
<keyword evidence="3" id="KW-1185">Reference proteome</keyword>